<feature type="region of interest" description="Disordered" evidence="1">
    <location>
        <begin position="1"/>
        <end position="53"/>
    </location>
</feature>
<evidence type="ECO:0000313" key="2">
    <source>
        <dbReference type="EMBL" id="MPC91657.1"/>
    </source>
</evidence>
<organism evidence="2 3">
    <name type="scientific">Portunus trituberculatus</name>
    <name type="common">Swimming crab</name>
    <name type="synonym">Neptunus trituberculatus</name>
    <dbReference type="NCBI Taxonomy" id="210409"/>
    <lineage>
        <taxon>Eukaryota</taxon>
        <taxon>Metazoa</taxon>
        <taxon>Ecdysozoa</taxon>
        <taxon>Arthropoda</taxon>
        <taxon>Crustacea</taxon>
        <taxon>Multicrustacea</taxon>
        <taxon>Malacostraca</taxon>
        <taxon>Eumalacostraca</taxon>
        <taxon>Eucarida</taxon>
        <taxon>Decapoda</taxon>
        <taxon>Pleocyemata</taxon>
        <taxon>Brachyura</taxon>
        <taxon>Eubrachyura</taxon>
        <taxon>Portunoidea</taxon>
        <taxon>Portunidae</taxon>
        <taxon>Portuninae</taxon>
        <taxon>Portunus</taxon>
    </lineage>
</organism>
<dbReference type="Proteomes" id="UP000324222">
    <property type="component" value="Unassembled WGS sequence"/>
</dbReference>
<dbReference type="AlphaFoldDB" id="A0A5B7JE73"/>
<keyword evidence="3" id="KW-1185">Reference proteome</keyword>
<proteinExistence type="predicted"/>
<evidence type="ECO:0000256" key="1">
    <source>
        <dbReference type="SAM" id="MobiDB-lite"/>
    </source>
</evidence>
<feature type="compositionally biased region" description="Low complexity" evidence="1">
    <location>
        <begin position="12"/>
        <end position="24"/>
    </location>
</feature>
<comment type="caution">
    <text evidence="2">The sequence shown here is derived from an EMBL/GenBank/DDBJ whole genome shotgun (WGS) entry which is preliminary data.</text>
</comment>
<protein>
    <submittedName>
        <fullName evidence="2">Uncharacterized protein</fullName>
    </submittedName>
</protein>
<reference evidence="2 3" key="1">
    <citation type="submission" date="2019-05" db="EMBL/GenBank/DDBJ databases">
        <title>Another draft genome of Portunus trituberculatus and its Hox gene families provides insights of decapod evolution.</title>
        <authorList>
            <person name="Jeong J.-H."/>
            <person name="Song I."/>
            <person name="Kim S."/>
            <person name="Choi T."/>
            <person name="Kim D."/>
            <person name="Ryu S."/>
            <person name="Kim W."/>
        </authorList>
    </citation>
    <scope>NUCLEOTIDE SEQUENCE [LARGE SCALE GENOMIC DNA]</scope>
    <source>
        <tissue evidence="2">Muscle</tissue>
    </source>
</reference>
<sequence length="98" mass="10670">MPTTPWTGERQAITTTATITTRHSPTPHHHPSPPAPRHPTPPLNARATAHHPPVTCHRHPCTTMTGPRIIAKNIPKSPKFWSPITGTHQGRDGFTGSC</sequence>
<accession>A0A5B7JE73</accession>
<feature type="compositionally biased region" description="Pro residues" evidence="1">
    <location>
        <begin position="32"/>
        <end position="42"/>
    </location>
</feature>
<evidence type="ECO:0000313" key="3">
    <source>
        <dbReference type="Proteomes" id="UP000324222"/>
    </source>
</evidence>
<name>A0A5B7JE73_PORTR</name>
<gene>
    <name evidence="2" type="ORF">E2C01_086709</name>
</gene>
<dbReference type="EMBL" id="VSRR010088572">
    <property type="protein sequence ID" value="MPC91657.1"/>
    <property type="molecule type" value="Genomic_DNA"/>
</dbReference>
<feature type="region of interest" description="Disordered" evidence="1">
    <location>
        <begin position="73"/>
        <end position="98"/>
    </location>
</feature>